<dbReference type="InterPro" id="IPR035979">
    <property type="entry name" value="RBD_domain_sf"/>
</dbReference>
<dbReference type="SMART" id="SM00360">
    <property type="entry name" value="RRM"/>
    <property type="match status" value="1"/>
</dbReference>
<organism evidence="7 8">
    <name type="scientific">Gadus morhua</name>
    <name type="common">Atlantic cod</name>
    <dbReference type="NCBI Taxonomy" id="8049"/>
    <lineage>
        <taxon>Eukaryota</taxon>
        <taxon>Metazoa</taxon>
        <taxon>Chordata</taxon>
        <taxon>Craniata</taxon>
        <taxon>Vertebrata</taxon>
        <taxon>Euteleostomi</taxon>
        <taxon>Actinopterygii</taxon>
        <taxon>Neopterygii</taxon>
        <taxon>Teleostei</taxon>
        <taxon>Neoteleostei</taxon>
        <taxon>Acanthomorphata</taxon>
        <taxon>Zeiogadaria</taxon>
        <taxon>Gadariae</taxon>
        <taxon>Gadiformes</taxon>
        <taxon>Gadoidei</taxon>
        <taxon>Gadidae</taxon>
        <taxon>Gadus</taxon>
    </lineage>
</organism>
<dbReference type="SUPFAM" id="SSF54928">
    <property type="entry name" value="RNA-binding domain, RBD"/>
    <property type="match status" value="1"/>
</dbReference>
<dbReference type="Pfam" id="PF00076">
    <property type="entry name" value="RRM_1"/>
    <property type="match status" value="1"/>
</dbReference>
<dbReference type="GeneTree" id="ENSGT00940000158086"/>
<dbReference type="Proteomes" id="UP000694546">
    <property type="component" value="Chromosome 14"/>
</dbReference>
<dbReference type="Ensembl" id="ENSGMOT00000076058.1">
    <property type="protein sequence ID" value="ENSGMOP00000036520.1"/>
    <property type="gene ID" value="ENSGMOG00000008502.2"/>
</dbReference>
<dbReference type="FunFam" id="3.30.70.330:FF:000037">
    <property type="entry name" value="RNA-binding protein with multiple splicing 2"/>
    <property type="match status" value="1"/>
</dbReference>
<evidence type="ECO:0000256" key="4">
    <source>
        <dbReference type="ARBA" id="ARBA00023242"/>
    </source>
</evidence>
<keyword evidence="3 5" id="KW-0694">RNA-binding</keyword>
<evidence type="ECO:0000259" key="6">
    <source>
        <dbReference type="PROSITE" id="PS50102"/>
    </source>
</evidence>
<keyword evidence="8" id="KW-1185">Reference proteome</keyword>
<evidence type="ECO:0000313" key="8">
    <source>
        <dbReference type="Proteomes" id="UP000694546"/>
    </source>
</evidence>
<dbReference type="GO" id="GO:0005634">
    <property type="term" value="C:nucleus"/>
    <property type="evidence" value="ECO:0007669"/>
    <property type="project" value="UniProtKB-SubCell"/>
</dbReference>
<dbReference type="PANTHER" id="PTHR10501">
    <property type="entry name" value="U1 SMALL NUCLEAR RIBONUCLEOPROTEIN A/U2 SMALL NUCLEAR RIBONUCLEOPROTEIN B"/>
    <property type="match status" value="1"/>
</dbReference>
<sequence length="153" mass="17217">MILSRNISLDTSSSTARTHFGTSFLKFKRHQDLLCNYKRTWGKYPTRNNLTLSSSAAEATTVNMSIKADVEPNNNVSIEEEVRTLFVSGLPVDIKPRELYLLFRPFKGYEGSLIKLTSKQPVGFVTFDSRSGAEAAKNALNGHFWKRDQSPVI</sequence>
<evidence type="ECO:0000256" key="5">
    <source>
        <dbReference type="PROSITE-ProRule" id="PRU00176"/>
    </source>
</evidence>
<name>A0A8C5ATY1_GADMO</name>
<feature type="domain" description="RRM" evidence="6">
    <location>
        <begin position="83"/>
        <end position="153"/>
    </location>
</feature>
<accession>A0A8C5ATY1</accession>
<dbReference type="GO" id="GO:0003723">
    <property type="term" value="F:RNA binding"/>
    <property type="evidence" value="ECO:0007669"/>
    <property type="project" value="UniProtKB-UniRule"/>
</dbReference>
<dbReference type="InterPro" id="IPR000504">
    <property type="entry name" value="RRM_dom"/>
</dbReference>
<dbReference type="Gene3D" id="3.30.70.330">
    <property type="match status" value="1"/>
</dbReference>
<evidence type="ECO:0000256" key="1">
    <source>
        <dbReference type="ARBA" id="ARBA00004123"/>
    </source>
</evidence>
<dbReference type="GO" id="GO:0010494">
    <property type="term" value="C:cytoplasmic stress granule"/>
    <property type="evidence" value="ECO:0007669"/>
    <property type="project" value="UniProtKB-SubCell"/>
</dbReference>
<dbReference type="InterPro" id="IPR012677">
    <property type="entry name" value="Nucleotide-bd_a/b_plait_sf"/>
</dbReference>
<evidence type="ECO:0000256" key="2">
    <source>
        <dbReference type="ARBA" id="ARBA00004210"/>
    </source>
</evidence>
<evidence type="ECO:0000313" key="7">
    <source>
        <dbReference type="Ensembl" id="ENSGMOP00000036520.1"/>
    </source>
</evidence>
<protein>
    <submittedName>
        <fullName evidence="7">RNA binding protein, mRNA processing factor 2b</fullName>
    </submittedName>
</protein>
<reference evidence="7" key="1">
    <citation type="submission" date="2025-08" db="UniProtKB">
        <authorList>
            <consortium name="Ensembl"/>
        </authorList>
    </citation>
    <scope>IDENTIFICATION</scope>
</reference>
<evidence type="ECO:0000256" key="3">
    <source>
        <dbReference type="ARBA" id="ARBA00022884"/>
    </source>
</evidence>
<dbReference type="PROSITE" id="PS50102">
    <property type="entry name" value="RRM"/>
    <property type="match status" value="1"/>
</dbReference>
<proteinExistence type="predicted"/>
<dbReference type="AlphaFoldDB" id="A0A8C5ATY1"/>
<comment type="subcellular location">
    <subcellularLocation>
        <location evidence="2">Cytoplasm</location>
        <location evidence="2">Stress granule</location>
    </subcellularLocation>
    <subcellularLocation>
        <location evidence="1">Nucleus</location>
    </subcellularLocation>
</comment>
<reference evidence="7" key="2">
    <citation type="submission" date="2025-09" db="UniProtKB">
        <authorList>
            <consortium name="Ensembl"/>
        </authorList>
    </citation>
    <scope>IDENTIFICATION</scope>
</reference>
<keyword evidence="4" id="KW-0539">Nucleus</keyword>